<dbReference type="PANTHER" id="PTHR12526">
    <property type="entry name" value="GLYCOSYLTRANSFERASE"/>
    <property type="match status" value="1"/>
</dbReference>
<dbReference type="GO" id="GO:0016757">
    <property type="term" value="F:glycosyltransferase activity"/>
    <property type="evidence" value="ECO:0007669"/>
    <property type="project" value="InterPro"/>
</dbReference>
<organism evidence="2 3">
    <name type="scientific">Bacteroides fragilis</name>
    <dbReference type="NCBI Taxonomy" id="817"/>
    <lineage>
        <taxon>Bacteria</taxon>
        <taxon>Pseudomonadati</taxon>
        <taxon>Bacteroidota</taxon>
        <taxon>Bacteroidia</taxon>
        <taxon>Bacteroidales</taxon>
        <taxon>Bacteroidaceae</taxon>
        <taxon>Bacteroides</taxon>
    </lineage>
</organism>
<dbReference type="EMBL" id="CP036546">
    <property type="protein sequence ID" value="QCQ45348.1"/>
    <property type="molecule type" value="Genomic_DNA"/>
</dbReference>
<name>A0AAE6C2G5_BACFG</name>
<accession>A0AAE6C2G5</accession>
<dbReference type="SUPFAM" id="SSF53756">
    <property type="entry name" value="UDP-Glycosyltransferase/glycogen phosphorylase"/>
    <property type="match status" value="1"/>
</dbReference>
<dbReference type="InterPro" id="IPR001296">
    <property type="entry name" value="Glyco_trans_1"/>
</dbReference>
<dbReference type="Pfam" id="PF00534">
    <property type="entry name" value="Glycos_transf_1"/>
    <property type="match status" value="1"/>
</dbReference>
<gene>
    <name evidence="2" type="ORF">EC80_011050</name>
</gene>
<evidence type="ECO:0000313" key="3">
    <source>
        <dbReference type="Proteomes" id="UP000036847"/>
    </source>
</evidence>
<protein>
    <submittedName>
        <fullName evidence="2">Glycosyltransferase</fullName>
    </submittedName>
</protein>
<dbReference type="Gene3D" id="3.40.50.2000">
    <property type="entry name" value="Glycogen Phosphorylase B"/>
    <property type="match status" value="2"/>
</dbReference>
<dbReference type="Proteomes" id="UP000036847">
    <property type="component" value="Chromosome"/>
</dbReference>
<feature type="domain" description="Glycosyl transferase family 1" evidence="1">
    <location>
        <begin position="175"/>
        <end position="307"/>
    </location>
</feature>
<proteinExistence type="predicted"/>
<dbReference type="RefSeq" id="WP_032536014.1">
    <property type="nucleotide sequence ID" value="NZ_CP036546.1"/>
</dbReference>
<dbReference type="AlphaFoldDB" id="A0AAE6C2G5"/>
<sequence length="358" mass="41614">MRKKNILILLESISEYRVPIYNIISNHHELTIAFYKNDNTKSVCNFRKIRLCAFRWGTIVWIKGKFRKLCEKFDIIIFASDLHNLSYCLLPFFPHKYKVIPWSIGIRSSYVNRYNLYRKKTFLDKIQYEVFMKSDAIIFYMKEVLSFWKDYKIDDSKIFIAHNTVAVDQSYVISDTKKKDFLFIGTLYKEKKIYELINAYIKVKSTINGNMPLLHVIGEGPEFTNIVKVVRENFLNDCIIMHGAIYDEDIIKSYFQTSIICISPDQAGLSVLKSMGYGVPFITRQNAITGGEIFNIHNEIDGILYSNESELENILFNAAQVPDKFIAMGHAAKQYYDNYATPLIMANGVLNAIDYVTR</sequence>
<evidence type="ECO:0000259" key="1">
    <source>
        <dbReference type="Pfam" id="PF00534"/>
    </source>
</evidence>
<reference evidence="2 3" key="1">
    <citation type="submission" date="2019-03" db="EMBL/GenBank/DDBJ databases">
        <title>Complete genome assembly of MDR B. fragilis.</title>
        <authorList>
            <person name="Sydenham T.V."/>
            <person name="Hasman H."/>
            <person name="Justesen U.S."/>
        </authorList>
    </citation>
    <scope>NUCLEOTIDE SEQUENCE [LARGE SCALE GENOMIC DNA]</scope>
    <source>
        <strain evidence="2 3">DCMSKEJBY0001B</strain>
    </source>
</reference>
<dbReference type="PANTHER" id="PTHR12526:SF630">
    <property type="entry name" value="GLYCOSYLTRANSFERASE"/>
    <property type="match status" value="1"/>
</dbReference>
<evidence type="ECO:0000313" key="2">
    <source>
        <dbReference type="EMBL" id="QCQ45348.1"/>
    </source>
</evidence>